<sequence>MDAASPAPDDAIVVSHVMPTPVRLLFGGIGAAGTLVLLIELGPAIWPPSLLSLFFGVILLGGLSVTLAFMAGSALGPDQTWEIRPGQLTITYSLFHQTSVRTWRLADLEDMDVVSSAYDSDTETWALACRLPPGRRVETGLASTPMLMTLLAFLRAPVSTWRGDRPADDRLVSPDFSRREAAEAALARLRSAPT</sequence>
<reference evidence="2 3" key="1">
    <citation type="submission" date="2020-08" db="EMBL/GenBank/DDBJ databases">
        <title>Genomic Encyclopedia of Type Strains, Phase IV (KMG-IV): sequencing the most valuable type-strain genomes for metagenomic binning, comparative biology and taxonomic classification.</title>
        <authorList>
            <person name="Goeker M."/>
        </authorList>
    </citation>
    <scope>NUCLEOTIDE SEQUENCE [LARGE SCALE GENOMIC DNA]</scope>
    <source>
        <strain evidence="2 3">DSM 4737</strain>
    </source>
</reference>
<dbReference type="AlphaFoldDB" id="A0A7W9CGR9"/>
<dbReference type="EMBL" id="JACHOR010000001">
    <property type="protein sequence ID" value="MBB5744887.1"/>
    <property type="molecule type" value="Genomic_DNA"/>
</dbReference>
<gene>
    <name evidence="2" type="ORF">GGR13_000459</name>
</gene>
<organism evidence="2 3">
    <name type="scientific">Brevundimonas variabilis</name>
    <dbReference type="NCBI Taxonomy" id="74312"/>
    <lineage>
        <taxon>Bacteria</taxon>
        <taxon>Pseudomonadati</taxon>
        <taxon>Pseudomonadota</taxon>
        <taxon>Alphaproteobacteria</taxon>
        <taxon>Caulobacterales</taxon>
        <taxon>Caulobacteraceae</taxon>
        <taxon>Brevundimonas</taxon>
    </lineage>
</organism>
<evidence type="ECO:0000313" key="2">
    <source>
        <dbReference type="EMBL" id="MBB5744887.1"/>
    </source>
</evidence>
<dbReference type="RefSeq" id="WP_183211839.1">
    <property type="nucleotide sequence ID" value="NZ_JACHOR010000001.1"/>
</dbReference>
<keyword evidence="1" id="KW-1133">Transmembrane helix</keyword>
<protein>
    <submittedName>
        <fullName evidence="2">Uncharacterized protein</fullName>
    </submittedName>
</protein>
<name>A0A7W9CGR9_9CAUL</name>
<keyword evidence="1" id="KW-0472">Membrane</keyword>
<dbReference type="Proteomes" id="UP000545037">
    <property type="component" value="Unassembled WGS sequence"/>
</dbReference>
<proteinExistence type="predicted"/>
<evidence type="ECO:0000256" key="1">
    <source>
        <dbReference type="SAM" id="Phobius"/>
    </source>
</evidence>
<feature type="transmembrane region" description="Helical" evidence="1">
    <location>
        <begin position="52"/>
        <end position="75"/>
    </location>
</feature>
<evidence type="ECO:0000313" key="3">
    <source>
        <dbReference type="Proteomes" id="UP000545037"/>
    </source>
</evidence>
<comment type="caution">
    <text evidence="2">The sequence shown here is derived from an EMBL/GenBank/DDBJ whole genome shotgun (WGS) entry which is preliminary data.</text>
</comment>
<keyword evidence="1" id="KW-0812">Transmembrane</keyword>
<accession>A0A7W9CGR9</accession>
<keyword evidence="3" id="KW-1185">Reference proteome</keyword>
<feature type="transmembrane region" description="Helical" evidence="1">
    <location>
        <begin position="24"/>
        <end position="46"/>
    </location>
</feature>